<keyword evidence="2" id="KW-0227">DNA damage</keyword>
<dbReference type="Proteomes" id="UP001498771">
    <property type="component" value="Unassembled WGS sequence"/>
</dbReference>
<keyword evidence="4" id="KW-0175">Coiled coil</keyword>
<comment type="caution">
    <text evidence="6">The sequence shown here is derived from an EMBL/GenBank/DDBJ whole genome shotgun (WGS) entry which is preliminary data.</text>
</comment>
<feature type="compositionally biased region" description="Basic and acidic residues" evidence="5">
    <location>
        <begin position="199"/>
        <end position="220"/>
    </location>
</feature>
<dbReference type="Gene3D" id="1.20.5.170">
    <property type="match status" value="1"/>
</dbReference>
<dbReference type="InterPro" id="IPR010760">
    <property type="entry name" value="DNA-repair_Swi5"/>
</dbReference>
<comment type="similarity">
    <text evidence="1">Belongs to the SWI5/SAE3 family.</text>
</comment>
<feature type="region of interest" description="Disordered" evidence="5">
    <location>
        <begin position="61"/>
        <end position="85"/>
    </location>
</feature>
<feature type="region of interest" description="Disordered" evidence="5">
    <location>
        <begin position="162"/>
        <end position="281"/>
    </location>
</feature>
<gene>
    <name evidence="6" type="ORF">BZA70DRAFT_286855</name>
</gene>
<proteinExistence type="inferred from homology"/>
<evidence type="ECO:0000256" key="5">
    <source>
        <dbReference type="SAM" id="MobiDB-lite"/>
    </source>
</evidence>
<evidence type="ECO:0000256" key="2">
    <source>
        <dbReference type="ARBA" id="ARBA00022763"/>
    </source>
</evidence>
<dbReference type="PANTHER" id="PTHR28529">
    <property type="entry name" value="DNA REPAIR PROTEIN SWI5 HOMOLOG"/>
    <property type="match status" value="1"/>
</dbReference>
<feature type="coiled-coil region" evidence="4">
    <location>
        <begin position="112"/>
        <end position="139"/>
    </location>
</feature>
<feature type="compositionally biased region" description="Acidic residues" evidence="5">
    <location>
        <begin position="74"/>
        <end position="84"/>
    </location>
</feature>
<accession>A0ABR1FEN8</accession>
<evidence type="ECO:0000256" key="4">
    <source>
        <dbReference type="SAM" id="Coils"/>
    </source>
</evidence>
<dbReference type="GeneID" id="90039414"/>
<keyword evidence="3" id="KW-0234">DNA repair</keyword>
<keyword evidence="7" id="KW-1185">Reference proteome</keyword>
<dbReference type="PANTHER" id="PTHR28529:SF2">
    <property type="entry name" value="DNA REPAIR PROTEIN SWI5 HOMOLOG"/>
    <property type="match status" value="1"/>
</dbReference>
<evidence type="ECO:0000256" key="1">
    <source>
        <dbReference type="ARBA" id="ARBA00008060"/>
    </source>
</evidence>
<dbReference type="EMBL" id="JBBJBU010000001">
    <property type="protein sequence ID" value="KAK7207498.1"/>
    <property type="molecule type" value="Genomic_DNA"/>
</dbReference>
<evidence type="ECO:0000313" key="6">
    <source>
        <dbReference type="EMBL" id="KAK7207498.1"/>
    </source>
</evidence>
<dbReference type="Pfam" id="PF07061">
    <property type="entry name" value="Swi5"/>
    <property type="match status" value="1"/>
</dbReference>
<name>A0ABR1FEN8_9ASCO</name>
<evidence type="ECO:0000313" key="7">
    <source>
        <dbReference type="Proteomes" id="UP001498771"/>
    </source>
</evidence>
<evidence type="ECO:0000256" key="3">
    <source>
        <dbReference type="ARBA" id="ARBA00023204"/>
    </source>
</evidence>
<organism evidence="6 7">
    <name type="scientific">Myxozyma melibiosi</name>
    <dbReference type="NCBI Taxonomy" id="54550"/>
    <lineage>
        <taxon>Eukaryota</taxon>
        <taxon>Fungi</taxon>
        <taxon>Dikarya</taxon>
        <taxon>Ascomycota</taxon>
        <taxon>Saccharomycotina</taxon>
        <taxon>Lipomycetes</taxon>
        <taxon>Lipomycetales</taxon>
        <taxon>Lipomycetaceae</taxon>
        <taxon>Myxozyma</taxon>
    </lineage>
</organism>
<protein>
    <submittedName>
        <fullName evidence="6">Swi5-domain-containing protein</fullName>
    </submittedName>
</protein>
<dbReference type="RefSeq" id="XP_064770531.1">
    <property type="nucleotide sequence ID" value="XM_064913902.1"/>
</dbReference>
<sequence length="466" mass="49274">MEVTPSAEVQNEGAAAASQDATCLARASTDGDQQSDSQLLAKISEGEAAELVELTFTEKEKSAAATDSVVVDGGDAEEAEESGTVEEVAAVADATVADAAAEDAIETDAVVEETVKESVEEIVEEIETAEEKVDEAVVVDKSTTGDASDDATTEATAAAVAEESLKAKTPDAEIVPESSEVFTEEKVAGEIGAEESVAEESKAEAEVVEESTKEPIKQESDEAQAADVSGAPAEAQEIADTIPTDADYQSANASFASQQPPMNSDESEEECDVTPRSRPPSVVKQDISLEDMVFDGETTIQSDIDADVAASSKAAKSSLVFDPFNSLPVMGAKAARKAEEDGAEISETKKVKLTEKEDEVITTETPVGLNAIIEAKEDAIRQRIIRKTELRKQLETQCAEESAKLKNPDAAQTIKRHIELLKGYNTIRDIGVGLLGMARALLNVIADTRGVRVAEVMQEFGLDVKD</sequence>
<feature type="compositionally biased region" description="Polar residues" evidence="5">
    <location>
        <begin position="247"/>
        <end position="264"/>
    </location>
</feature>
<reference evidence="6 7" key="1">
    <citation type="submission" date="2024-03" db="EMBL/GenBank/DDBJ databases">
        <title>Genome-scale model development and genomic sequencing of the oleaginous clade Lipomyces.</title>
        <authorList>
            <consortium name="Lawrence Berkeley National Laboratory"/>
            <person name="Czajka J.J."/>
            <person name="Han Y."/>
            <person name="Kim J."/>
            <person name="Mondo S.J."/>
            <person name="Hofstad B.A."/>
            <person name="Robles A."/>
            <person name="Haridas S."/>
            <person name="Riley R."/>
            <person name="LaButti K."/>
            <person name="Pangilinan J."/>
            <person name="Andreopoulos W."/>
            <person name="Lipzen A."/>
            <person name="Yan J."/>
            <person name="Wang M."/>
            <person name="Ng V."/>
            <person name="Grigoriev I.V."/>
            <person name="Spatafora J.W."/>
            <person name="Magnuson J.K."/>
            <person name="Baker S.E."/>
            <person name="Pomraning K.R."/>
        </authorList>
    </citation>
    <scope>NUCLEOTIDE SEQUENCE [LARGE SCALE GENOMIC DNA]</scope>
    <source>
        <strain evidence="6 7">Phaff 52-87</strain>
    </source>
</reference>